<dbReference type="GO" id="GO:0008360">
    <property type="term" value="P:regulation of cell shape"/>
    <property type="evidence" value="ECO:0007669"/>
    <property type="project" value="UniProtKB-UniRule"/>
</dbReference>
<dbReference type="Pfam" id="PF00041">
    <property type="entry name" value="fn3"/>
    <property type="match status" value="2"/>
</dbReference>
<evidence type="ECO:0000256" key="3">
    <source>
        <dbReference type="ARBA" id="ARBA00022960"/>
    </source>
</evidence>
<dbReference type="GO" id="GO:0071555">
    <property type="term" value="P:cell wall organization"/>
    <property type="evidence" value="ECO:0007669"/>
    <property type="project" value="UniProtKB-UniRule"/>
</dbReference>
<dbReference type="Gene3D" id="2.60.40.10">
    <property type="entry name" value="Immunoglobulins"/>
    <property type="match status" value="2"/>
</dbReference>
<evidence type="ECO:0000256" key="1">
    <source>
        <dbReference type="ARBA" id="ARBA00004752"/>
    </source>
</evidence>
<feature type="domain" description="Fibronectin type-III" evidence="7">
    <location>
        <begin position="35"/>
        <end position="126"/>
    </location>
</feature>
<evidence type="ECO:0000313" key="10">
    <source>
        <dbReference type="Proteomes" id="UP000886757"/>
    </source>
</evidence>
<comment type="caution">
    <text evidence="9">The sequence shown here is derived from an EMBL/GenBank/DDBJ whole genome shotgun (WGS) entry which is preliminary data.</text>
</comment>
<keyword evidence="3 6" id="KW-0133">Cell shape</keyword>
<dbReference type="CDD" id="cd16913">
    <property type="entry name" value="YkuD_like"/>
    <property type="match status" value="1"/>
</dbReference>
<dbReference type="InterPro" id="IPR013783">
    <property type="entry name" value="Ig-like_fold"/>
</dbReference>
<feature type="active site" description="Proton donor/acceptor" evidence="6">
    <location>
        <position position="397"/>
    </location>
</feature>
<evidence type="ECO:0000256" key="6">
    <source>
        <dbReference type="PROSITE-ProRule" id="PRU01373"/>
    </source>
</evidence>
<evidence type="ECO:0000256" key="5">
    <source>
        <dbReference type="ARBA" id="ARBA00023316"/>
    </source>
</evidence>
<dbReference type="InterPro" id="IPR003961">
    <property type="entry name" value="FN3_dom"/>
</dbReference>
<dbReference type="SUPFAM" id="SSF49265">
    <property type="entry name" value="Fibronectin type III"/>
    <property type="match status" value="1"/>
</dbReference>
<evidence type="ECO:0000259" key="8">
    <source>
        <dbReference type="PROSITE" id="PS52029"/>
    </source>
</evidence>
<accession>A0A9D1D910</accession>
<dbReference type="PANTHER" id="PTHR30582">
    <property type="entry name" value="L,D-TRANSPEPTIDASE"/>
    <property type="match status" value="1"/>
</dbReference>
<dbReference type="Proteomes" id="UP000886757">
    <property type="component" value="Unassembled WGS sequence"/>
</dbReference>
<dbReference type="Gene3D" id="2.40.440.10">
    <property type="entry name" value="L,D-transpeptidase catalytic domain-like"/>
    <property type="match status" value="1"/>
</dbReference>
<dbReference type="GO" id="GO:0005576">
    <property type="term" value="C:extracellular region"/>
    <property type="evidence" value="ECO:0007669"/>
    <property type="project" value="TreeGrafter"/>
</dbReference>
<dbReference type="PROSITE" id="PS52029">
    <property type="entry name" value="LD_TPASE"/>
    <property type="match status" value="1"/>
</dbReference>
<protein>
    <submittedName>
        <fullName evidence="9">Fibronectin type III domain-containing protein</fullName>
    </submittedName>
</protein>
<dbReference type="SMART" id="SM00060">
    <property type="entry name" value="FN3"/>
    <property type="match status" value="2"/>
</dbReference>
<dbReference type="InterPro" id="IPR038063">
    <property type="entry name" value="Transpep_catalytic_dom"/>
</dbReference>
<dbReference type="GO" id="GO:0016740">
    <property type="term" value="F:transferase activity"/>
    <property type="evidence" value="ECO:0007669"/>
    <property type="project" value="UniProtKB-KW"/>
</dbReference>
<gene>
    <name evidence="9" type="ORF">IAB31_07975</name>
</gene>
<dbReference type="GO" id="GO:0071972">
    <property type="term" value="F:peptidoglycan L,D-transpeptidase activity"/>
    <property type="evidence" value="ECO:0007669"/>
    <property type="project" value="TreeGrafter"/>
</dbReference>
<keyword evidence="5 6" id="KW-0961">Cell wall biogenesis/degradation</keyword>
<dbReference type="Pfam" id="PF03734">
    <property type="entry name" value="YkuD"/>
    <property type="match status" value="1"/>
</dbReference>
<feature type="domain" description="Fibronectin type-III" evidence="7">
    <location>
        <begin position="131"/>
        <end position="219"/>
    </location>
</feature>
<keyword evidence="4 6" id="KW-0573">Peptidoglycan synthesis</keyword>
<dbReference type="InterPro" id="IPR005490">
    <property type="entry name" value="LD_TPept_cat_dom"/>
</dbReference>
<organism evidence="9 10">
    <name type="scientific">Candidatus Choladousia intestinavium</name>
    <dbReference type="NCBI Taxonomy" id="2840727"/>
    <lineage>
        <taxon>Bacteria</taxon>
        <taxon>Bacillati</taxon>
        <taxon>Bacillota</taxon>
        <taxon>Clostridia</taxon>
        <taxon>Lachnospirales</taxon>
        <taxon>Lachnospiraceae</taxon>
        <taxon>Lachnospiraceae incertae sedis</taxon>
        <taxon>Candidatus Choladousia</taxon>
    </lineage>
</organism>
<evidence type="ECO:0000256" key="4">
    <source>
        <dbReference type="ARBA" id="ARBA00022984"/>
    </source>
</evidence>
<comment type="pathway">
    <text evidence="1 6">Cell wall biogenesis; peptidoglycan biosynthesis.</text>
</comment>
<evidence type="ECO:0000259" key="7">
    <source>
        <dbReference type="PROSITE" id="PS50853"/>
    </source>
</evidence>
<dbReference type="PROSITE" id="PS50853">
    <property type="entry name" value="FN3"/>
    <property type="match status" value="2"/>
</dbReference>
<name>A0A9D1D910_9FIRM</name>
<dbReference type="SUPFAM" id="SSF141523">
    <property type="entry name" value="L,D-transpeptidase catalytic domain-like"/>
    <property type="match status" value="1"/>
</dbReference>
<dbReference type="GO" id="GO:0018104">
    <property type="term" value="P:peptidoglycan-protein cross-linking"/>
    <property type="evidence" value="ECO:0007669"/>
    <property type="project" value="TreeGrafter"/>
</dbReference>
<evidence type="ECO:0000256" key="2">
    <source>
        <dbReference type="ARBA" id="ARBA00022679"/>
    </source>
</evidence>
<dbReference type="CDD" id="cd00063">
    <property type="entry name" value="FN3"/>
    <property type="match status" value="2"/>
</dbReference>
<dbReference type="InterPro" id="IPR036116">
    <property type="entry name" value="FN3_sf"/>
</dbReference>
<reference evidence="9" key="2">
    <citation type="journal article" date="2021" name="PeerJ">
        <title>Extensive microbial diversity within the chicken gut microbiome revealed by metagenomics and culture.</title>
        <authorList>
            <person name="Gilroy R."/>
            <person name="Ravi A."/>
            <person name="Getino M."/>
            <person name="Pursley I."/>
            <person name="Horton D.L."/>
            <person name="Alikhan N.F."/>
            <person name="Baker D."/>
            <person name="Gharbi K."/>
            <person name="Hall N."/>
            <person name="Watson M."/>
            <person name="Adriaenssens E.M."/>
            <person name="Foster-Nyarko E."/>
            <person name="Jarju S."/>
            <person name="Secka A."/>
            <person name="Antonio M."/>
            <person name="Oren A."/>
            <person name="Chaudhuri R.R."/>
            <person name="La Ragione R."/>
            <person name="Hildebrand F."/>
            <person name="Pallen M.J."/>
        </authorList>
    </citation>
    <scope>NUCLEOTIDE SEQUENCE</scope>
    <source>
        <strain evidence="9">ChiSjej4B22-8148</strain>
    </source>
</reference>
<dbReference type="AlphaFoldDB" id="A0A9D1D910"/>
<proteinExistence type="predicted"/>
<dbReference type="EMBL" id="DVGK01000090">
    <property type="protein sequence ID" value="HIR13845.1"/>
    <property type="molecule type" value="Genomic_DNA"/>
</dbReference>
<evidence type="ECO:0000313" key="9">
    <source>
        <dbReference type="EMBL" id="HIR13845.1"/>
    </source>
</evidence>
<sequence length="440" mass="49115">MKVGLKKLSRFLLILSFAVFLSGILCVSASAKSYTPKKVSKITVSAGESSIKLSWNKVSNADGYVIYMRQAGGSYVRLGSTRSRSYTVKKLDVNTTYYFRIRTYRSVGGKKYYSDYSKTVKGTPKVKTPSKPSGLKVSKTGNKQVTLKWSKASNAQSYQIYRYDSSKKKYVKVATTKKLTYTVTGLKNGTTYKFKVRSCRTVSGVTKYSKFTSAVTGKPFSASSYVSTVHPMYFKATVKKTVTASPANSSSKKQKVKKGTTVTVLSRGSTCKVKLSSGQQVYIKLSNLNFTKALYTTKNYSNTLKEDFVNSQNYSSSTKWLIWVSTYTQTFSLYTGSRGNWNLVRTDKVSTGKASNPTSVQVCKITWKEEGWYYDNGTYQKPIVYFYGDNAFHSRLHNSDGSIADSTIGKPATSGCVRMYDDDIYYIYKNCPVGTTVVIY</sequence>
<keyword evidence="2" id="KW-0808">Transferase</keyword>
<reference evidence="9" key="1">
    <citation type="submission" date="2020-10" db="EMBL/GenBank/DDBJ databases">
        <authorList>
            <person name="Gilroy R."/>
        </authorList>
    </citation>
    <scope>NUCLEOTIDE SEQUENCE</scope>
    <source>
        <strain evidence="9">ChiSjej4B22-8148</strain>
    </source>
</reference>
<feature type="active site" description="Nucleophile" evidence="6">
    <location>
        <position position="416"/>
    </location>
</feature>
<dbReference type="InterPro" id="IPR050979">
    <property type="entry name" value="LD-transpeptidase"/>
</dbReference>
<feature type="domain" description="L,D-TPase catalytic" evidence="8">
    <location>
        <begin position="320"/>
        <end position="440"/>
    </location>
</feature>